<keyword evidence="2" id="KW-1185">Reference proteome</keyword>
<accession>I1C0M2</accession>
<dbReference type="InParanoid" id="I1C0M2"/>
<evidence type="ECO:0000313" key="1">
    <source>
        <dbReference type="EMBL" id="EIE82002.1"/>
    </source>
</evidence>
<proteinExistence type="predicted"/>
<organism evidence="1 2">
    <name type="scientific">Rhizopus delemar (strain RA 99-880 / ATCC MYA-4621 / FGSC 9543 / NRRL 43880)</name>
    <name type="common">Mucormycosis agent</name>
    <name type="synonym">Rhizopus arrhizus var. delemar</name>
    <dbReference type="NCBI Taxonomy" id="246409"/>
    <lineage>
        <taxon>Eukaryota</taxon>
        <taxon>Fungi</taxon>
        <taxon>Fungi incertae sedis</taxon>
        <taxon>Mucoromycota</taxon>
        <taxon>Mucoromycotina</taxon>
        <taxon>Mucoromycetes</taxon>
        <taxon>Mucorales</taxon>
        <taxon>Mucorineae</taxon>
        <taxon>Rhizopodaceae</taxon>
        <taxon>Rhizopus</taxon>
    </lineage>
</organism>
<name>I1C0M2_RHIO9</name>
<dbReference type="VEuPathDB" id="FungiDB:RO3G_06707"/>
<dbReference type="Proteomes" id="UP000009138">
    <property type="component" value="Unassembled WGS sequence"/>
</dbReference>
<dbReference type="RefSeq" id="XP_067517398.1">
    <property type="nucleotide sequence ID" value="XM_067661297.1"/>
</dbReference>
<dbReference type="EMBL" id="CH476735">
    <property type="protein sequence ID" value="EIE82002.1"/>
    <property type="molecule type" value="Genomic_DNA"/>
</dbReference>
<dbReference type="GeneID" id="93613678"/>
<gene>
    <name evidence="1" type="ORF">RO3G_06707</name>
</gene>
<reference evidence="1 2" key="1">
    <citation type="journal article" date="2009" name="PLoS Genet.">
        <title>Genomic analysis of the basal lineage fungus Rhizopus oryzae reveals a whole-genome duplication.</title>
        <authorList>
            <person name="Ma L.-J."/>
            <person name="Ibrahim A.S."/>
            <person name="Skory C."/>
            <person name="Grabherr M.G."/>
            <person name="Burger G."/>
            <person name="Butler M."/>
            <person name="Elias M."/>
            <person name="Idnurm A."/>
            <person name="Lang B.F."/>
            <person name="Sone T."/>
            <person name="Abe A."/>
            <person name="Calvo S.E."/>
            <person name="Corrochano L.M."/>
            <person name="Engels R."/>
            <person name="Fu J."/>
            <person name="Hansberg W."/>
            <person name="Kim J.-M."/>
            <person name="Kodira C.D."/>
            <person name="Koehrsen M.J."/>
            <person name="Liu B."/>
            <person name="Miranda-Saavedra D."/>
            <person name="O'Leary S."/>
            <person name="Ortiz-Castellanos L."/>
            <person name="Poulter R."/>
            <person name="Rodriguez-Romero J."/>
            <person name="Ruiz-Herrera J."/>
            <person name="Shen Y.-Q."/>
            <person name="Zeng Q."/>
            <person name="Galagan J."/>
            <person name="Birren B.W."/>
            <person name="Cuomo C.A."/>
            <person name="Wickes B.L."/>
        </authorList>
    </citation>
    <scope>NUCLEOTIDE SEQUENCE [LARGE SCALE GENOMIC DNA]</scope>
    <source>
        <strain evidence="2">RA 99-880 / ATCC MYA-4621 / FGSC 9543 / NRRL 43880</strain>
    </source>
</reference>
<dbReference type="AlphaFoldDB" id="I1C0M2"/>
<evidence type="ECO:0000313" key="2">
    <source>
        <dbReference type="Proteomes" id="UP000009138"/>
    </source>
</evidence>
<sequence>MSEQIWKNVDNCIEEFFFNRKGIVLEEILISSQVAGLPPHNVSLKAECYKC</sequence>
<protein>
    <submittedName>
        <fullName evidence="1">Uncharacterized protein</fullName>
    </submittedName>
</protein>